<comment type="caution">
    <text evidence="1">The sequence shown here is derived from an EMBL/GenBank/DDBJ whole genome shotgun (WGS) entry which is preliminary data.</text>
</comment>
<accession>A0A8J6Y2C7</accession>
<dbReference type="AlphaFoldDB" id="A0A8J6Y2C7"/>
<gene>
    <name evidence="1" type="ORF">IFK94_12745</name>
</gene>
<evidence type="ECO:0000313" key="1">
    <source>
        <dbReference type="EMBL" id="MBD3868987.1"/>
    </source>
</evidence>
<name>A0A8J6Y2C7_9BACT</name>
<dbReference type="Proteomes" id="UP000648239">
    <property type="component" value="Unassembled WGS sequence"/>
</dbReference>
<dbReference type="EMBL" id="JACXWD010000052">
    <property type="protein sequence ID" value="MBD3868987.1"/>
    <property type="molecule type" value="Genomic_DNA"/>
</dbReference>
<protein>
    <recommendedName>
        <fullName evidence="3">DUF3108 domain-containing protein</fullName>
    </recommendedName>
</protein>
<evidence type="ECO:0008006" key="3">
    <source>
        <dbReference type="Google" id="ProtNLM"/>
    </source>
</evidence>
<reference evidence="1 2" key="1">
    <citation type="submission" date="2020-08" db="EMBL/GenBank/DDBJ databases">
        <title>Acidobacteriota in marine sediments use diverse sulfur dissimilation pathways.</title>
        <authorList>
            <person name="Wasmund K."/>
        </authorList>
    </citation>
    <scope>NUCLEOTIDE SEQUENCE [LARGE SCALE GENOMIC DNA]</scope>
    <source>
        <strain evidence="1">MAG AM4</strain>
    </source>
</reference>
<sequence length="273" mass="30249">MGLRTATASAMVQSGFAALGLNRETGFLEDWNVLRFETGPYFMFTASAELRRTVQNGLLLLDTSTIGRRAGSRPLENRTRTTIDLSSGGIVETCKLARTKCIRYRYKNGCYVVEFLPFADSFEEAAAGTVRSSVSYSLPLDEAGRGPVQIVDFAALVYGLSRQPLYALGDTTTQWLATSTGPREVQIRVAEERKIRRTCRDLDLKRYRTVQTRELLVRVTPADQELGPTGFMGLMGPTAIWIDADTRTPVEVDGRLPNLPGHLELDLTGFSVR</sequence>
<evidence type="ECO:0000313" key="2">
    <source>
        <dbReference type="Proteomes" id="UP000648239"/>
    </source>
</evidence>
<proteinExistence type="predicted"/>
<organism evidence="1 2">
    <name type="scientific">Candidatus Polarisedimenticola svalbardensis</name>
    <dbReference type="NCBI Taxonomy" id="2886004"/>
    <lineage>
        <taxon>Bacteria</taxon>
        <taxon>Pseudomonadati</taxon>
        <taxon>Acidobacteriota</taxon>
        <taxon>Candidatus Polarisedimenticolia</taxon>
        <taxon>Candidatus Polarisedimenticolales</taxon>
        <taxon>Candidatus Polarisedimenticolaceae</taxon>
        <taxon>Candidatus Polarisedimenticola</taxon>
    </lineage>
</organism>